<comment type="subcellular location">
    <subcellularLocation>
        <location evidence="1">Cell membrane</location>
        <topology evidence="1">Multi-pass membrane protein</topology>
    </subcellularLocation>
</comment>
<evidence type="ECO:0000256" key="5">
    <source>
        <dbReference type="ARBA" id="ARBA00023136"/>
    </source>
</evidence>
<keyword evidence="5 6" id="KW-0472">Membrane</keyword>
<feature type="transmembrane region" description="Helical" evidence="6">
    <location>
        <begin position="104"/>
        <end position="128"/>
    </location>
</feature>
<dbReference type="STRING" id="1280950.HJO_12551"/>
<sequence length="308" mass="32150">MAVGLVVIWSLTFIALKGVKEAALATIVLTMLKLLPLIFVIGLAIVVGSPKELLALDVPETSFFPSLAATALLTMWAFLGLEAGVVSTDAVADPQRTLPRAVSLGVLTVMSIYVLITLATMVLVPQNILMNSEAPLVDATRSLGRAGFTIVAVGALVSTAGALLAALFVIGHLAFGMAQDGIAPQFFARQRPGGAPAAALVVGASIGSVLVLLNATEGLLGAFTFLLMMSTATALLPYFLCALAELKHSWGSSRGWITLAFVSAMYSFFALVGSGFVVLMWGGILLCAGIPVYWLADREQKVMAIAHE</sequence>
<organism evidence="7 8">
    <name type="scientific">Hyphomonas johnsonii MHS-2</name>
    <dbReference type="NCBI Taxonomy" id="1280950"/>
    <lineage>
        <taxon>Bacteria</taxon>
        <taxon>Pseudomonadati</taxon>
        <taxon>Pseudomonadota</taxon>
        <taxon>Alphaproteobacteria</taxon>
        <taxon>Hyphomonadales</taxon>
        <taxon>Hyphomonadaceae</taxon>
        <taxon>Hyphomonas</taxon>
    </lineage>
</organism>
<gene>
    <name evidence="7" type="ORF">HJO_12551</name>
</gene>
<dbReference type="EMBL" id="ARYK01000006">
    <property type="protein sequence ID" value="KCZ90680.1"/>
    <property type="molecule type" value="Genomic_DNA"/>
</dbReference>
<feature type="transmembrane region" description="Helical" evidence="6">
    <location>
        <begin position="22"/>
        <end position="47"/>
    </location>
</feature>
<keyword evidence="4 6" id="KW-1133">Transmembrane helix</keyword>
<proteinExistence type="predicted"/>
<dbReference type="eggNOG" id="COG0531">
    <property type="taxonomic scope" value="Bacteria"/>
</dbReference>
<dbReference type="PANTHER" id="PTHR42770">
    <property type="entry name" value="AMINO ACID TRANSPORTER-RELATED"/>
    <property type="match status" value="1"/>
</dbReference>
<evidence type="ECO:0000256" key="1">
    <source>
        <dbReference type="ARBA" id="ARBA00004651"/>
    </source>
</evidence>
<dbReference type="Gene3D" id="1.20.1740.10">
    <property type="entry name" value="Amino acid/polyamine transporter I"/>
    <property type="match status" value="1"/>
</dbReference>
<evidence type="ECO:0000256" key="2">
    <source>
        <dbReference type="ARBA" id="ARBA00022475"/>
    </source>
</evidence>
<feature type="transmembrane region" description="Helical" evidence="6">
    <location>
        <begin position="219"/>
        <end position="243"/>
    </location>
</feature>
<keyword evidence="2" id="KW-1003">Cell membrane</keyword>
<reference evidence="7 8" key="1">
    <citation type="journal article" date="2014" name="Antonie Van Leeuwenhoek">
        <title>Hyphomonas beringensis sp. nov. and Hyphomonas chukchiensis sp. nov., isolated from surface seawater of the Bering Sea and Chukchi Sea.</title>
        <authorList>
            <person name="Li C."/>
            <person name="Lai Q."/>
            <person name="Li G."/>
            <person name="Dong C."/>
            <person name="Wang J."/>
            <person name="Liao Y."/>
            <person name="Shao Z."/>
        </authorList>
    </citation>
    <scope>NUCLEOTIDE SEQUENCE [LARGE SCALE GENOMIC DNA]</scope>
    <source>
        <strain evidence="7 8">MHS-2</strain>
    </source>
</reference>
<protein>
    <submittedName>
        <fullName evidence="7">Amino acid permease</fullName>
    </submittedName>
</protein>
<feature type="transmembrane region" description="Helical" evidence="6">
    <location>
        <begin position="278"/>
        <end position="296"/>
    </location>
</feature>
<dbReference type="InterPro" id="IPR002293">
    <property type="entry name" value="AA/rel_permease1"/>
</dbReference>
<dbReference type="PANTHER" id="PTHR42770:SF7">
    <property type="entry name" value="MEMBRANE PROTEIN"/>
    <property type="match status" value="1"/>
</dbReference>
<dbReference type="Proteomes" id="UP000025171">
    <property type="component" value="Unassembled WGS sequence"/>
</dbReference>
<comment type="caution">
    <text evidence="7">The sequence shown here is derived from an EMBL/GenBank/DDBJ whole genome shotgun (WGS) entry which is preliminary data.</text>
</comment>
<evidence type="ECO:0000256" key="3">
    <source>
        <dbReference type="ARBA" id="ARBA00022692"/>
    </source>
</evidence>
<evidence type="ECO:0000256" key="4">
    <source>
        <dbReference type="ARBA" id="ARBA00022989"/>
    </source>
</evidence>
<keyword evidence="3 6" id="KW-0812">Transmembrane</keyword>
<dbReference type="GO" id="GO:0005886">
    <property type="term" value="C:plasma membrane"/>
    <property type="evidence" value="ECO:0007669"/>
    <property type="project" value="UniProtKB-SubCell"/>
</dbReference>
<evidence type="ECO:0000256" key="6">
    <source>
        <dbReference type="SAM" id="Phobius"/>
    </source>
</evidence>
<feature type="transmembrane region" description="Helical" evidence="6">
    <location>
        <begin position="255"/>
        <end position="272"/>
    </location>
</feature>
<feature type="transmembrane region" description="Helical" evidence="6">
    <location>
        <begin position="67"/>
        <end position="92"/>
    </location>
</feature>
<name>A0A059FJ33_9PROT</name>
<evidence type="ECO:0000313" key="8">
    <source>
        <dbReference type="Proteomes" id="UP000025171"/>
    </source>
</evidence>
<keyword evidence="8" id="KW-1185">Reference proteome</keyword>
<dbReference type="PATRIC" id="fig|1280950.3.peg.2515"/>
<feature type="transmembrane region" description="Helical" evidence="6">
    <location>
        <begin position="148"/>
        <end position="175"/>
    </location>
</feature>
<dbReference type="Pfam" id="PF13520">
    <property type="entry name" value="AA_permease_2"/>
    <property type="match status" value="1"/>
</dbReference>
<dbReference type="AlphaFoldDB" id="A0A059FJ33"/>
<accession>A0A059FJ33</accession>
<dbReference type="InterPro" id="IPR050367">
    <property type="entry name" value="APC_superfamily"/>
</dbReference>
<evidence type="ECO:0000313" key="7">
    <source>
        <dbReference type="EMBL" id="KCZ90680.1"/>
    </source>
</evidence>
<feature type="transmembrane region" description="Helical" evidence="6">
    <location>
        <begin position="195"/>
        <end position="213"/>
    </location>
</feature>
<dbReference type="GO" id="GO:0022857">
    <property type="term" value="F:transmembrane transporter activity"/>
    <property type="evidence" value="ECO:0007669"/>
    <property type="project" value="InterPro"/>
</dbReference>